<organism evidence="2 3">
    <name type="scientific">Acaromyces ingoldii</name>
    <dbReference type="NCBI Taxonomy" id="215250"/>
    <lineage>
        <taxon>Eukaryota</taxon>
        <taxon>Fungi</taxon>
        <taxon>Dikarya</taxon>
        <taxon>Basidiomycota</taxon>
        <taxon>Ustilaginomycotina</taxon>
        <taxon>Exobasidiomycetes</taxon>
        <taxon>Exobasidiales</taxon>
        <taxon>Cryptobasidiaceae</taxon>
        <taxon>Acaromyces</taxon>
    </lineage>
</organism>
<name>A0A316YZL5_9BASI</name>
<evidence type="ECO:0000313" key="3">
    <source>
        <dbReference type="Proteomes" id="UP000245768"/>
    </source>
</evidence>
<evidence type="ECO:0000256" key="1">
    <source>
        <dbReference type="SAM" id="SignalP"/>
    </source>
</evidence>
<reference evidence="2" key="1">
    <citation type="journal article" date="2018" name="Mol. Biol. Evol.">
        <title>Broad Genomic Sampling Reveals a Smut Pathogenic Ancestry of the Fungal Clade Ustilaginomycotina.</title>
        <authorList>
            <person name="Kijpornyongpan T."/>
            <person name="Mondo S.J."/>
            <person name="Barry K."/>
            <person name="Sandor L."/>
            <person name="Lee J."/>
            <person name="Lipzen A."/>
            <person name="Pangilinan J."/>
            <person name="LaButti K."/>
            <person name="Hainaut M."/>
            <person name="Henrissat B."/>
            <person name="Grigoriev I.V."/>
            <person name="Spatafora J.W."/>
            <person name="Aime M.C."/>
        </authorList>
    </citation>
    <scope>NUCLEOTIDE SEQUENCE [LARGE SCALE GENOMIC DNA]</scope>
    <source>
        <strain evidence="2">MCA 4198</strain>
    </source>
</reference>
<protein>
    <submittedName>
        <fullName evidence="2">Uncharacterized protein</fullName>
    </submittedName>
</protein>
<dbReference type="Proteomes" id="UP000245768">
    <property type="component" value="Unassembled WGS sequence"/>
</dbReference>
<feature type="chain" id="PRO_5016312809" evidence="1">
    <location>
        <begin position="23"/>
        <end position="102"/>
    </location>
</feature>
<gene>
    <name evidence="2" type="ORF">FA10DRAFT_43649</name>
</gene>
<dbReference type="RefSeq" id="XP_025381422.1">
    <property type="nucleotide sequence ID" value="XM_025525485.1"/>
</dbReference>
<accession>A0A316YZL5</accession>
<proteinExistence type="predicted"/>
<dbReference type="InParanoid" id="A0A316YZL5"/>
<keyword evidence="1" id="KW-0732">Signal</keyword>
<dbReference type="GeneID" id="37047401"/>
<sequence length="102" mass="10453">MAALSFPILVAFVASCSAPSTASGCHVRTVTVRTSGEKVKIRATKAGKGKTGGGTIVSSVLPLSLAGSPPTGATAGMTDVLFFSCLTLIRNRRQRGLCVEKE</sequence>
<evidence type="ECO:0000313" key="2">
    <source>
        <dbReference type="EMBL" id="PWN94224.1"/>
    </source>
</evidence>
<dbReference type="AlphaFoldDB" id="A0A316YZL5"/>
<dbReference type="EMBL" id="KZ819634">
    <property type="protein sequence ID" value="PWN94224.1"/>
    <property type="molecule type" value="Genomic_DNA"/>
</dbReference>
<feature type="signal peptide" evidence="1">
    <location>
        <begin position="1"/>
        <end position="22"/>
    </location>
</feature>
<keyword evidence="3" id="KW-1185">Reference proteome</keyword>